<evidence type="ECO:0000256" key="3">
    <source>
        <dbReference type="ARBA" id="ARBA00022676"/>
    </source>
</evidence>
<evidence type="ECO:0000259" key="10">
    <source>
        <dbReference type="Pfam" id="PF00591"/>
    </source>
</evidence>
<comment type="similarity">
    <text evidence="9">Belongs to the anthranilate phosphoribosyltransferase family.</text>
</comment>
<feature type="binding site" evidence="9">
    <location>
        <position position="165"/>
    </location>
    <ligand>
        <name>anthranilate</name>
        <dbReference type="ChEBI" id="CHEBI:16567"/>
        <label>2</label>
    </ligand>
</feature>
<dbReference type="Pfam" id="PF00591">
    <property type="entry name" value="Glycos_transf_3"/>
    <property type="match status" value="1"/>
</dbReference>
<dbReference type="InterPro" id="IPR036320">
    <property type="entry name" value="Glycosyl_Trfase_fam3_N_dom_sf"/>
</dbReference>
<dbReference type="PANTHER" id="PTHR43285">
    <property type="entry name" value="ANTHRANILATE PHOSPHORIBOSYLTRANSFERASE"/>
    <property type="match status" value="1"/>
</dbReference>
<dbReference type="InterPro" id="IPR000312">
    <property type="entry name" value="Glycosyl_Trfase_fam3"/>
</dbReference>
<evidence type="ECO:0000256" key="7">
    <source>
        <dbReference type="ARBA" id="ARBA00052328"/>
    </source>
</evidence>
<feature type="binding site" evidence="9">
    <location>
        <position position="225"/>
    </location>
    <ligand>
        <name>Mg(2+)</name>
        <dbReference type="ChEBI" id="CHEBI:18420"/>
        <label>1</label>
    </ligand>
</feature>
<organism evidence="12 13">
    <name type="scientific">Lachnobacterium bovis DSM 14045</name>
    <dbReference type="NCBI Taxonomy" id="1122142"/>
    <lineage>
        <taxon>Bacteria</taxon>
        <taxon>Bacillati</taxon>
        <taxon>Bacillota</taxon>
        <taxon>Clostridia</taxon>
        <taxon>Lachnospirales</taxon>
        <taxon>Lachnospiraceae</taxon>
        <taxon>Lachnobacterium</taxon>
    </lineage>
</organism>
<keyword evidence="5 9" id="KW-0822">Tryptophan biosynthesis</keyword>
<dbReference type="InterPro" id="IPR017459">
    <property type="entry name" value="Glycosyl_Trfase_fam3_N_dom"/>
</dbReference>
<evidence type="ECO:0000313" key="13">
    <source>
        <dbReference type="Proteomes" id="UP000183918"/>
    </source>
</evidence>
<feature type="binding site" evidence="9">
    <location>
        <begin position="89"/>
        <end position="92"/>
    </location>
    <ligand>
        <name>5-phospho-alpha-D-ribose 1-diphosphate</name>
        <dbReference type="ChEBI" id="CHEBI:58017"/>
    </ligand>
</feature>
<keyword evidence="4 9" id="KW-0808">Transferase</keyword>
<evidence type="ECO:0000256" key="4">
    <source>
        <dbReference type="ARBA" id="ARBA00022679"/>
    </source>
</evidence>
<dbReference type="Gene3D" id="1.20.970.10">
    <property type="entry name" value="Transferase, Pyrimidine Nucleoside Phosphorylase, Chain C"/>
    <property type="match status" value="1"/>
</dbReference>
<comment type="catalytic activity">
    <reaction evidence="7 9">
        <text>N-(5-phospho-beta-D-ribosyl)anthranilate + diphosphate = 5-phospho-alpha-D-ribose 1-diphosphate + anthranilate</text>
        <dbReference type="Rhea" id="RHEA:11768"/>
        <dbReference type="ChEBI" id="CHEBI:16567"/>
        <dbReference type="ChEBI" id="CHEBI:18277"/>
        <dbReference type="ChEBI" id="CHEBI:33019"/>
        <dbReference type="ChEBI" id="CHEBI:58017"/>
        <dbReference type="EC" id="2.4.2.18"/>
    </reaction>
</comment>
<dbReference type="AlphaFoldDB" id="A0A1H3H1U2"/>
<feature type="binding site" evidence="9">
    <location>
        <begin position="107"/>
        <end position="115"/>
    </location>
    <ligand>
        <name>5-phospho-alpha-D-ribose 1-diphosphate</name>
        <dbReference type="ChEBI" id="CHEBI:58017"/>
    </ligand>
</feature>
<evidence type="ECO:0000256" key="6">
    <source>
        <dbReference type="ARBA" id="ARBA00023141"/>
    </source>
</evidence>
<dbReference type="Proteomes" id="UP000183918">
    <property type="component" value="Unassembled WGS sequence"/>
</dbReference>
<comment type="pathway">
    <text evidence="1 9">Amino-acid biosynthesis; L-tryptophan biosynthesis; L-tryptophan from chorismate: step 2/5.</text>
</comment>
<dbReference type="FunFam" id="3.40.1030.10:FF:000002">
    <property type="entry name" value="Anthranilate phosphoribosyltransferase"/>
    <property type="match status" value="1"/>
</dbReference>
<feature type="binding site" evidence="9">
    <location>
        <position position="225"/>
    </location>
    <ligand>
        <name>Mg(2+)</name>
        <dbReference type="ChEBI" id="CHEBI:18420"/>
        <label>2</label>
    </ligand>
</feature>
<keyword evidence="9" id="KW-0460">Magnesium</keyword>
<dbReference type="Pfam" id="PF02885">
    <property type="entry name" value="Glycos_trans_3N"/>
    <property type="match status" value="1"/>
</dbReference>
<dbReference type="PANTHER" id="PTHR43285:SF2">
    <property type="entry name" value="ANTHRANILATE PHOSPHORIBOSYLTRANSFERASE"/>
    <property type="match status" value="1"/>
</dbReference>
<comment type="caution">
    <text evidence="9">Lacks conserved residue(s) required for the propagation of feature annotation.</text>
</comment>
<comment type="cofactor">
    <cofactor evidence="9">
        <name>Mg(2+)</name>
        <dbReference type="ChEBI" id="CHEBI:18420"/>
    </cofactor>
    <text evidence="9">Binds 2 magnesium ions per monomer.</text>
</comment>
<dbReference type="GO" id="GO:0000162">
    <property type="term" value="P:L-tryptophan biosynthetic process"/>
    <property type="evidence" value="ECO:0007669"/>
    <property type="project" value="UniProtKB-UniRule"/>
</dbReference>
<dbReference type="NCBIfam" id="TIGR01245">
    <property type="entry name" value="trpD"/>
    <property type="match status" value="1"/>
</dbReference>
<keyword evidence="3 9" id="KW-0328">Glycosyltransferase</keyword>
<feature type="binding site" evidence="9">
    <location>
        <position position="119"/>
    </location>
    <ligand>
        <name>5-phospho-alpha-D-ribose 1-diphosphate</name>
        <dbReference type="ChEBI" id="CHEBI:58017"/>
    </ligand>
</feature>
<evidence type="ECO:0000256" key="2">
    <source>
        <dbReference type="ARBA" id="ARBA00022605"/>
    </source>
</evidence>
<evidence type="ECO:0000313" key="12">
    <source>
        <dbReference type="EMBL" id="SDY08619.1"/>
    </source>
</evidence>
<feature type="binding site" evidence="9">
    <location>
        <position position="91"/>
    </location>
    <ligand>
        <name>Mg(2+)</name>
        <dbReference type="ChEBI" id="CHEBI:18420"/>
        <label>1</label>
    </ligand>
</feature>
<reference evidence="12 13" key="1">
    <citation type="submission" date="2016-10" db="EMBL/GenBank/DDBJ databases">
        <authorList>
            <person name="de Groot N.N."/>
        </authorList>
    </citation>
    <scope>NUCLEOTIDE SEQUENCE [LARGE SCALE GENOMIC DNA]</scope>
    <source>
        <strain evidence="12 13">DSM 14045</strain>
    </source>
</reference>
<dbReference type="UniPathway" id="UPA00035">
    <property type="reaction ID" value="UER00041"/>
</dbReference>
<evidence type="ECO:0000256" key="8">
    <source>
        <dbReference type="ARBA" id="ARBA00061188"/>
    </source>
</evidence>
<feature type="domain" description="Glycosyl transferase family 3" evidence="10">
    <location>
        <begin position="73"/>
        <end position="324"/>
    </location>
</feature>
<dbReference type="EMBL" id="FNPG01000007">
    <property type="protein sequence ID" value="SDY08619.1"/>
    <property type="molecule type" value="Genomic_DNA"/>
</dbReference>
<accession>A0A1H3H1U2</accession>
<keyword evidence="2 9" id="KW-0028">Amino-acid biosynthesis</keyword>
<keyword evidence="9" id="KW-0479">Metal-binding</keyword>
<keyword evidence="13" id="KW-1185">Reference proteome</keyword>
<feature type="binding site" evidence="9">
    <location>
        <position position="110"/>
    </location>
    <ligand>
        <name>anthranilate</name>
        <dbReference type="ChEBI" id="CHEBI:16567"/>
        <label>1</label>
    </ligand>
</feature>
<dbReference type="GO" id="GO:0005829">
    <property type="term" value="C:cytosol"/>
    <property type="evidence" value="ECO:0007669"/>
    <property type="project" value="TreeGrafter"/>
</dbReference>
<keyword evidence="6 9" id="KW-0057">Aromatic amino acid biosynthesis</keyword>
<dbReference type="SUPFAM" id="SSF47648">
    <property type="entry name" value="Nucleoside phosphorylase/phosphoribosyltransferase N-terminal domain"/>
    <property type="match status" value="1"/>
</dbReference>
<feature type="binding site" evidence="9">
    <location>
        <begin position="82"/>
        <end position="83"/>
    </location>
    <ligand>
        <name>5-phospho-alpha-D-ribose 1-diphosphate</name>
        <dbReference type="ChEBI" id="CHEBI:58017"/>
    </ligand>
</feature>
<dbReference type="InterPro" id="IPR035902">
    <property type="entry name" value="Nuc_phospho_transferase"/>
</dbReference>
<proteinExistence type="inferred from homology"/>
<feature type="domain" description="Glycosyl transferase family 3 N-terminal" evidence="11">
    <location>
        <begin position="2"/>
        <end position="64"/>
    </location>
</feature>
<dbReference type="OrthoDB" id="9806430at2"/>
<evidence type="ECO:0000256" key="9">
    <source>
        <dbReference type="HAMAP-Rule" id="MF_00211"/>
    </source>
</evidence>
<feature type="binding site" evidence="9">
    <location>
        <position position="87"/>
    </location>
    <ligand>
        <name>5-phospho-alpha-D-ribose 1-diphosphate</name>
        <dbReference type="ChEBI" id="CHEBI:58017"/>
    </ligand>
</feature>
<comment type="similarity">
    <text evidence="8">In the C-terminal section; belongs to the anthranilate phosphoribosyltransferase family.</text>
</comment>
<protein>
    <recommendedName>
        <fullName evidence="9">Anthranilate phosphoribosyltransferase</fullName>
        <ecNumber evidence="9">2.4.2.18</ecNumber>
    </recommendedName>
</protein>
<dbReference type="EC" id="2.4.2.18" evidence="9"/>
<name>A0A1H3H1U2_9FIRM</name>
<sequence>MKEVLNKLVSGKDLTTKEAMLAQEEILSGQATPVQISSFLTALRLKGETLDEIIGLATVLREKANTISPKVDNYVDLVGTGGDCTYSFNISTTSSFVVAAAGLPVAKHGNRSISSKCGAGDVLESLGVNISSDVSKVQKCVEEGGVGFMFAPAFNPAMKYVGGVRKELGMRTVFNILGPMSNPSRAKNMLIGVYDKSLTEVIAKAMSKLGVERVMVVSGCDHMDEITLTGETYVTEIINGEEKNYVITPEEFGFDRVELDELRGGEGPVNAQITKDILTGKETGAKRNIVLLNAGATLYIGNKVKSIKEGIELAREVLENNKAYEVLEKMVKISNEK</sequence>
<comment type="subunit">
    <text evidence="9">Homodimer.</text>
</comment>
<feature type="binding site" evidence="9">
    <location>
        <position position="224"/>
    </location>
    <ligand>
        <name>Mg(2+)</name>
        <dbReference type="ChEBI" id="CHEBI:18420"/>
        <label>2</label>
    </ligand>
</feature>
<evidence type="ECO:0000256" key="1">
    <source>
        <dbReference type="ARBA" id="ARBA00004907"/>
    </source>
</evidence>
<dbReference type="InterPro" id="IPR005940">
    <property type="entry name" value="Anthranilate_Pribosyl_Tfrase"/>
</dbReference>
<dbReference type="RefSeq" id="WP_074716229.1">
    <property type="nucleotide sequence ID" value="NZ_FNPG01000007.1"/>
</dbReference>
<dbReference type="GO" id="GO:0000287">
    <property type="term" value="F:magnesium ion binding"/>
    <property type="evidence" value="ECO:0007669"/>
    <property type="project" value="UniProtKB-UniRule"/>
</dbReference>
<dbReference type="HAMAP" id="MF_00211">
    <property type="entry name" value="TrpD"/>
    <property type="match status" value="1"/>
</dbReference>
<feature type="binding site" evidence="9">
    <location>
        <position position="79"/>
    </location>
    <ligand>
        <name>5-phospho-alpha-D-ribose 1-diphosphate</name>
        <dbReference type="ChEBI" id="CHEBI:58017"/>
    </ligand>
</feature>
<gene>
    <name evidence="9" type="primary">trpD</name>
    <name evidence="12" type="ORF">SAMN02910414_00725</name>
</gene>
<evidence type="ECO:0000259" key="11">
    <source>
        <dbReference type="Pfam" id="PF02885"/>
    </source>
</evidence>
<dbReference type="Gene3D" id="3.40.1030.10">
    <property type="entry name" value="Nucleoside phosphorylase/phosphoribosyltransferase catalytic domain"/>
    <property type="match status" value="1"/>
</dbReference>
<dbReference type="SUPFAM" id="SSF52418">
    <property type="entry name" value="Nucleoside phosphorylase/phosphoribosyltransferase catalytic domain"/>
    <property type="match status" value="1"/>
</dbReference>
<dbReference type="GO" id="GO:0004048">
    <property type="term" value="F:anthranilate phosphoribosyltransferase activity"/>
    <property type="evidence" value="ECO:0007669"/>
    <property type="project" value="UniProtKB-UniRule"/>
</dbReference>
<comment type="function">
    <text evidence="9">Catalyzes the transfer of the phosphoribosyl group of 5-phosphorylribose-1-pyrophosphate (PRPP) to anthranilate to yield N-(5'-phosphoribosyl)-anthranilate (PRA).</text>
</comment>
<evidence type="ECO:0000256" key="5">
    <source>
        <dbReference type="ARBA" id="ARBA00022822"/>
    </source>
</evidence>
<feature type="binding site" evidence="9">
    <location>
        <position position="79"/>
    </location>
    <ligand>
        <name>anthranilate</name>
        <dbReference type="ChEBI" id="CHEBI:16567"/>
        <label>1</label>
    </ligand>
</feature>
<dbReference type="STRING" id="1122142.SAMN02910414_00725"/>